<dbReference type="EMBL" id="CP120628">
    <property type="protein sequence ID" value="WEW58754.1"/>
    <property type="molecule type" value="Genomic_DNA"/>
</dbReference>
<evidence type="ECO:0000313" key="1">
    <source>
        <dbReference type="EMBL" id="WEW58754.1"/>
    </source>
</evidence>
<gene>
    <name evidence="1" type="ORF">PRK78_004222</name>
</gene>
<proteinExistence type="predicted"/>
<reference evidence="1" key="1">
    <citation type="submission" date="2023-03" db="EMBL/GenBank/DDBJ databases">
        <title>Emydomyces testavorans Genome Sequence.</title>
        <authorList>
            <person name="Hoyer L."/>
        </authorList>
    </citation>
    <scope>NUCLEOTIDE SEQUENCE</scope>
    <source>
        <strain evidence="1">16-2883</strain>
    </source>
</reference>
<dbReference type="AlphaFoldDB" id="A0AAF0ILE7"/>
<keyword evidence="2" id="KW-1185">Reference proteome</keyword>
<protein>
    <submittedName>
        <fullName evidence="1">Uncharacterized protein</fullName>
    </submittedName>
</protein>
<sequence length="302" mass="33994">MSCCEERKFGQNDLLRPKPKESSRIFLHSLKTWRSLLFVAQSTTRFPDSCINIRNVLHNTPAIPDSSGVTETAEGNCLLLNGYSLWKIHSISDCELNTKLKRSQSQAIVIGELQPTYCKLSNEFLLKWSGLDTTPNTPQTGNYLCVFVLGWAYILSARLLELRRENDADKLSYTDSRAILSAMNPTTHDCRFLIPVGDADEQELRWWAAILAKGCGWQATLTRGGRTYFSPWACYLDDDRPLTVLHNGLKSTSAYSLEPPSSTQAQSYLLRLAQMHNAVDQLIAAFMATLTIPRRQRFGAPI</sequence>
<name>A0AAF0ILE7_9EURO</name>
<organism evidence="1 2">
    <name type="scientific">Emydomyces testavorans</name>
    <dbReference type="NCBI Taxonomy" id="2070801"/>
    <lineage>
        <taxon>Eukaryota</taxon>
        <taxon>Fungi</taxon>
        <taxon>Dikarya</taxon>
        <taxon>Ascomycota</taxon>
        <taxon>Pezizomycotina</taxon>
        <taxon>Eurotiomycetes</taxon>
        <taxon>Eurotiomycetidae</taxon>
        <taxon>Onygenales</taxon>
        <taxon>Nannizziopsiaceae</taxon>
        <taxon>Emydomyces</taxon>
    </lineage>
</organism>
<dbReference type="Proteomes" id="UP001219355">
    <property type="component" value="Chromosome 2"/>
</dbReference>
<evidence type="ECO:0000313" key="2">
    <source>
        <dbReference type="Proteomes" id="UP001219355"/>
    </source>
</evidence>
<accession>A0AAF0ILE7</accession>